<sequence length="307" mass="35787">MNNLLFILGMIALSNGNISLLENNKITNKDLDINEEDEQGYMRSKVLKKSNKIRLKHKSRPKKHGEPQEVNEIEEENNIIDIDEVIEDMPSFNVSDLDKGMKMLELSDDDLDRGLEIITRTKKYMDRDEKKVLVKIESILDLVRGIKKLRSVDEIDDEDESDFFRSMEEDDRKNMMIKEILEVFPETKRESVEKAIDMKKKIELFAELFLPDDVGEEDGFGFSLSSLANINNLGSLNNLKLLGSLLRTDNKDNTKVKKDMKPTYTYVEEDVYVEEEFLEDDFNTNDFDEDAYSCDDYIDDDYVRINK</sequence>
<evidence type="ECO:0000313" key="1">
    <source>
        <dbReference type="EMBL" id="CEQ02203.1"/>
    </source>
</evidence>
<dbReference type="AlphaFoldDB" id="A0A0C7G8Q0"/>
<accession>A0A0C7G8Q0</accession>
<dbReference type="RefSeq" id="WP_055341109.1">
    <property type="nucleotide sequence ID" value="NZ_CDNI01000014.1"/>
</dbReference>
<reference evidence="1 2" key="1">
    <citation type="submission" date="2015-01" db="EMBL/GenBank/DDBJ databases">
        <authorList>
            <person name="Aslett A.Martin."/>
            <person name="De Silva Nishadi"/>
        </authorList>
    </citation>
    <scope>NUCLEOTIDE SEQUENCE [LARGE SCALE GENOMIC DNA]</scope>
    <source>
        <strain evidence="1 2">R28058</strain>
    </source>
</reference>
<evidence type="ECO:0000313" key="2">
    <source>
        <dbReference type="Proteomes" id="UP000049127"/>
    </source>
</evidence>
<name>A0A0C7G8Q0_PARSO</name>
<dbReference type="Proteomes" id="UP000049127">
    <property type="component" value="Unassembled WGS sequence"/>
</dbReference>
<gene>
    <name evidence="1" type="ORF">R28058_00271</name>
</gene>
<proteinExistence type="predicted"/>
<protein>
    <submittedName>
        <fullName evidence="1">Uncharacterized protein</fullName>
    </submittedName>
</protein>
<organism evidence="1 2">
    <name type="scientific">Paraclostridium sordellii</name>
    <name type="common">Clostridium sordellii</name>
    <dbReference type="NCBI Taxonomy" id="1505"/>
    <lineage>
        <taxon>Bacteria</taxon>
        <taxon>Bacillati</taxon>
        <taxon>Bacillota</taxon>
        <taxon>Clostridia</taxon>
        <taxon>Peptostreptococcales</taxon>
        <taxon>Peptostreptococcaceae</taxon>
        <taxon>Paraclostridium</taxon>
    </lineage>
</organism>
<dbReference type="EMBL" id="CEKZ01000003">
    <property type="protein sequence ID" value="CEQ02203.1"/>
    <property type="molecule type" value="Genomic_DNA"/>
</dbReference>
<dbReference type="OrthoDB" id="1757872at2"/>